<dbReference type="EMBL" id="CP032050">
    <property type="protein sequence ID" value="AYN69806.1"/>
    <property type="molecule type" value="Genomic_DNA"/>
</dbReference>
<gene>
    <name evidence="7" type="ORF">D1013_18100</name>
</gene>
<reference evidence="7 8" key="1">
    <citation type="submission" date="2018-08" db="EMBL/GenBank/DDBJ databases">
        <title>The reduced genetic potential of extracellular carbohydrate catabolism in Euzebyella marina RN62, a Flavobacteriia bacterium isolated from the hadal water.</title>
        <authorList>
            <person name="Xue C."/>
        </authorList>
    </citation>
    <scope>NUCLEOTIDE SEQUENCE [LARGE SCALE GENOMIC DNA]</scope>
    <source>
        <strain evidence="7 8">RN62</strain>
    </source>
</reference>
<sequence>MKAIDISTPIPELEKFLSSNSWLNSGEKIESIEEPGEGNMNVVLRVITNEKSFILKQSRPFVQKYQQISAPIDRIVVEKNFYQAVRENAVSAHIPKILGFDREEHLLILEDLGQCEDMTSIYQKQDIAASHLDRLVFILGLMHRTEAEGSFPENLQMRFLNHKHIFVVPFSEKNELDLDSIQEGLNDLSIPFKTSKTIRAVVEEVGEKYLSSGDTLIHGDYYPGSWMTEGENLYIIDPEFGFVGFPEFDLGVMAAHIIMATGKKSYLNRIHASYQGKADVKLMSQVAGIEIARRIIGLAQLPMERTLKEKTKLLKKARKLILAT</sequence>
<dbReference type="RefSeq" id="WP_121850794.1">
    <property type="nucleotide sequence ID" value="NZ_CP032050.1"/>
</dbReference>
<dbReference type="KEGG" id="emar:D1013_18100"/>
<protein>
    <recommendedName>
        <fullName evidence="6">Aminoglycoside phosphotransferase domain-containing protein</fullName>
    </recommendedName>
</protein>
<dbReference type="SUPFAM" id="SSF56112">
    <property type="entry name" value="Protein kinase-like (PK-like)"/>
    <property type="match status" value="1"/>
</dbReference>
<feature type="domain" description="Aminoglycoside phosphotransferase" evidence="6">
    <location>
        <begin position="32"/>
        <end position="275"/>
    </location>
</feature>
<name>A0A3G2LC11_9FLAO</name>
<comment type="similarity">
    <text evidence="1">Belongs to the methylthioribose kinase family.</text>
</comment>
<keyword evidence="2" id="KW-0808">Transferase</keyword>
<dbReference type="AlphaFoldDB" id="A0A3G2LC11"/>
<proteinExistence type="inferred from homology"/>
<dbReference type="GO" id="GO:0016301">
    <property type="term" value="F:kinase activity"/>
    <property type="evidence" value="ECO:0007669"/>
    <property type="project" value="UniProtKB-KW"/>
</dbReference>
<dbReference type="Pfam" id="PF01636">
    <property type="entry name" value="APH"/>
    <property type="match status" value="1"/>
</dbReference>
<dbReference type="Proteomes" id="UP000276309">
    <property type="component" value="Chromosome"/>
</dbReference>
<dbReference type="GO" id="GO:0005524">
    <property type="term" value="F:ATP binding"/>
    <property type="evidence" value="ECO:0007669"/>
    <property type="project" value="UniProtKB-KW"/>
</dbReference>
<dbReference type="Gene3D" id="3.30.200.20">
    <property type="entry name" value="Phosphorylase Kinase, domain 1"/>
    <property type="match status" value="1"/>
</dbReference>
<dbReference type="PANTHER" id="PTHR34273:SF2">
    <property type="entry name" value="METHYLTHIORIBOSE KINASE"/>
    <property type="match status" value="1"/>
</dbReference>
<evidence type="ECO:0000256" key="4">
    <source>
        <dbReference type="ARBA" id="ARBA00022777"/>
    </source>
</evidence>
<organism evidence="7 8">
    <name type="scientific">Euzebyella marina</name>
    <dbReference type="NCBI Taxonomy" id="1761453"/>
    <lineage>
        <taxon>Bacteria</taxon>
        <taxon>Pseudomonadati</taxon>
        <taxon>Bacteroidota</taxon>
        <taxon>Flavobacteriia</taxon>
        <taxon>Flavobacteriales</taxon>
        <taxon>Flavobacteriaceae</taxon>
        <taxon>Euzebyella</taxon>
    </lineage>
</organism>
<evidence type="ECO:0000259" key="6">
    <source>
        <dbReference type="Pfam" id="PF01636"/>
    </source>
</evidence>
<evidence type="ECO:0000313" key="7">
    <source>
        <dbReference type="EMBL" id="AYN69806.1"/>
    </source>
</evidence>
<keyword evidence="8" id="KW-1185">Reference proteome</keyword>
<dbReference type="PANTHER" id="PTHR34273">
    <property type="entry name" value="METHYLTHIORIBOSE KINASE"/>
    <property type="match status" value="1"/>
</dbReference>
<evidence type="ECO:0000256" key="3">
    <source>
        <dbReference type="ARBA" id="ARBA00022741"/>
    </source>
</evidence>
<keyword evidence="4" id="KW-0418">Kinase</keyword>
<evidence type="ECO:0000256" key="2">
    <source>
        <dbReference type="ARBA" id="ARBA00022679"/>
    </source>
</evidence>
<evidence type="ECO:0000256" key="5">
    <source>
        <dbReference type="ARBA" id="ARBA00022840"/>
    </source>
</evidence>
<evidence type="ECO:0000313" key="8">
    <source>
        <dbReference type="Proteomes" id="UP000276309"/>
    </source>
</evidence>
<keyword evidence="5" id="KW-0067">ATP-binding</keyword>
<dbReference type="InterPro" id="IPR002575">
    <property type="entry name" value="Aminoglycoside_PTrfase"/>
</dbReference>
<keyword evidence="3" id="KW-0547">Nucleotide-binding</keyword>
<dbReference type="OrthoDB" id="9777791at2"/>
<evidence type="ECO:0000256" key="1">
    <source>
        <dbReference type="ARBA" id="ARBA00010165"/>
    </source>
</evidence>
<accession>A0A3G2LC11</accession>
<dbReference type="InterPro" id="IPR011009">
    <property type="entry name" value="Kinase-like_dom_sf"/>
</dbReference>
<dbReference type="Gene3D" id="3.90.1200.10">
    <property type="match status" value="1"/>
</dbReference>